<gene>
    <name evidence="2" type="ORF">UR19_C0009G0005</name>
</gene>
<reference evidence="2 3" key="1">
    <citation type="journal article" date="2015" name="Nature">
        <title>rRNA introns, odd ribosomes, and small enigmatic genomes across a large radiation of phyla.</title>
        <authorList>
            <person name="Brown C.T."/>
            <person name="Hug L.A."/>
            <person name="Thomas B.C."/>
            <person name="Sharon I."/>
            <person name="Castelle C.J."/>
            <person name="Singh A."/>
            <person name="Wilkins M.J."/>
            <person name="Williams K.H."/>
            <person name="Banfield J.F."/>
        </authorList>
    </citation>
    <scope>NUCLEOTIDE SEQUENCE [LARGE SCALE GENOMIC DNA]</scope>
</reference>
<dbReference type="InterPro" id="IPR043993">
    <property type="entry name" value="T4SS_pilin"/>
</dbReference>
<evidence type="ECO:0000256" key="1">
    <source>
        <dbReference type="SAM" id="Phobius"/>
    </source>
</evidence>
<feature type="transmembrane region" description="Helical" evidence="1">
    <location>
        <begin position="82"/>
        <end position="106"/>
    </location>
</feature>
<keyword evidence="1" id="KW-0812">Transmembrane</keyword>
<dbReference type="Pfam" id="PF18895">
    <property type="entry name" value="T4SS_pilin"/>
    <property type="match status" value="1"/>
</dbReference>
<sequence length="119" mass="12600">MKNLLISQALAADTVVDIETPATAGNFFGFTCIANLVSNIVSVAFILASIAFFVFLVWGGIEWLMSGGDKGKIEMAQKRITSALIGLIIIAASYAIYKLVLTFIGIDLNALCTTNPVGP</sequence>
<accession>A0A0F9YED2</accession>
<dbReference type="EMBL" id="LBOG01000009">
    <property type="protein sequence ID" value="KKP29718.1"/>
    <property type="molecule type" value="Genomic_DNA"/>
</dbReference>
<evidence type="ECO:0008006" key="4">
    <source>
        <dbReference type="Google" id="ProtNLM"/>
    </source>
</evidence>
<comment type="caution">
    <text evidence="2">The sequence shown here is derived from an EMBL/GenBank/DDBJ whole genome shotgun (WGS) entry which is preliminary data.</text>
</comment>
<organism evidence="2 3">
    <name type="scientific">Candidatus Nomurabacteria bacterium GW2011_GWF1_31_48</name>
    <dbReference type="NCBI Taxonomy" id="1618767"/>
    <lineage>
        <taxon>Bacteria</taxon>
        <taxon>Candidatus Nomuraibacteriota</taxon>
    </lineage>
</organism>
<dbReference type="AlphaFoldDB" id="A0A0F9YED2"/>
<keyword evidence="1" id="KW-0472">Membrane</keyword>
<protein>
    <recommendedName>
        <fullName evidence="4">Integral membrane protein</fullName>
    </recommendedName>
</protein>
<dbReference type="Proteomes" id="UP000034934">
    <property type="component" value="Unassembled WGS sequence"/>
</dbReference>
<keyword evidence="1" id="KW-1133">Transmembrane helix</keyword>
<feature type="transmembrane region" description="Helical" evidence="1">
    <location>
        <begin position="40"/>
        <end position="61"/>
    </location>
</feature>
<evidence type="ECO:0000313" key="3">
    <source>
        <dbReference type="Proteomes" id="UP000034934"/>
    </source>
</evidence>
<proteinExistence type="predicted"/>
<evidence type="ECO:0000313" key="2">
    <source>
        <dbReference type="EMBL" id="KKP29718.1"/>
    </source>
</evidence>
<name>A0A0F9YED2_9BACT</name>